<feature type="transmembrane region" description="Helical" evidence="11">
    <location>
        <begin position="7"/>
        <end position="28"/>
    </location>
</feature>
<comment type="similarity">
    <text evidence="2 11">Belongs to the BCAP29/BCAP31 family.</text>
</comment>
<evidence type="ECO:0000256" key="6">
    <source>
        <dbReference type="ARBA" id="ARBA00022892"/>
    </source>
</evidence>
<keyword evidence="10 11" id="KW-0472">Membrane</keyword>
<accession>A0A2P2HXW8</accession>
<evidence type="ECO:0000313" key="15">
    <source>
        <dbReference type="EMBL" id="LAB66466.1"/>
    </source>
</evidence>
<dbReference type="InterPro" id="IPR040463">
    <property type="entry name" value="BAP29/BAP31_N"/>
</dbReference>
<feature type="transmembrane region" description="Helical" evidence="11">
    <location>
        <begin position="48"/>
        <end position="67"/>
    </location>
</feature>
<evidence type="ECO:0000256" key="12">
    <source>
        <dbReference type="SAM" id="MobiDB-lite"/>
    </source>
</evidence>
<dbReference type="PANTHER" id="PTHR12701:SF20">
    <property type="entry name" value="ENDOPLASMIC RETICULUM TRANSMEMBRANE PROTEIN"/>
    <property type="match status" value="1"/>
</dbReference>
<evidence type="ECO:0000256" key="10">
    <source>
        <dbReference type="ARBA" id="ARBA00023136"/>
    </source>
</evidence>
<dbReference type="EMBL" id="IACF01000708">
    <property type="protein sequence ID" value="LAB66466.1"/>
    <property type="molecule type" value="mRNA"/>
</dbReference>
<protein>
    <recommendedName>
        <fullName evidence="11">Endoplasmic reticulum transmembrane protein</fullName>
    </recommendedName>
</protein>
<organism evidence="15">
    <name type="scientific">Hirondellea gigas</name>
    <dbReference type="NCBI Taxonomy" id="1518452"/>
    <lineage>
        <taxon>Eukaryota</taxon>
        <taxon>Metazoa</taxon>
        <taxon>Ecdysozoa</taxon>
        <taxon>Arthropoda</taxon>
        <taxon>Crustacea</taxon>
        <taxon>Multicrustacea</taxon>
        <taxon>Malacostraca</taxon>
        <taxon>Eumalacostraca</taxon>
        <taxon>Peracarida</taxon>
        <taxon>Amphipoda</taxon>
        <taxon>Amphilochidea</taxon>
        <taxon>Lysianassida</taxon>
        <taxon>Lysianassidira</taxon>
        <taxon>Lysianassoidea</taxon>
        <taxon>Lysianassidae</taxon>
        <taxon>Hirondellea</taxon>
    </lineage>
</organism>
<dbReference type="GO" id="GO:0006886">
    <property type="term" value="P:intracellular protein transport"/>
    <property type="evidence" value="ECO:0007669"/>
    <property type="project" value="UniProtKB-UniRule"/>
</dbReference>
<reference evidence="16" key="1">
    <citation type="submission" date="2017-11" db="EMBL/GenBank/DDBJ databases">
        <title>The sensing device of the deep-sea amphipod.</title>
        <authorList>
            <person name="Kobayashi H."/>
            <person name="Nagahama T."/>
            <person name="Arai W."/>
            <person name="Sasagawa Y."/>
            <person name="Umeda M."/>
            <person name="Hayashi T."/>
            <person name="Nikaido I."/>
            <person name="Watanabe H."/>
            <person name="Oguri K."/>
            <person name="Kitazato H."/>
            <person name="Fujioka K."/>
            <person name="Kido Y."/>
            <person name="Takami H."/>
        </authorList>
    </citation>
    <scope>NUCLEOTIDE SEQUENCE</scope>
    <source>
        <tissue evidence="16">Whole body</tissue>
    </source>
</reference>
<dbReference type="Gene3D" id="1.20.5.110">
    <property type="match status" value="1"/>
</dbReference>
<evidence type="ECO:0000256" key="11">
    <source>
        <dbReference type="RuleBase" id="RU367026"/>
    </source>
</evidence>
<dbReference type="InterPro" id="IPR041672">
    <property type="entry name" value="Bap31/Bap29_C"/>
</dbReference>
<dbReference type="Pfam" id="PF18035">
    <property type="entry name" value="Bap31_Bap29_C"/>
    <property type="match status" value="1"/>
</dbReference>
<dbReference type="Pfam" id="PF05529">
    <property type="entry name" value="Bap31"/>
    <property type="match status" value="1"/>
</dbReference>
<keyword evidence="15" id="KW-0675">Receptor</keyword>
<evidence type="ECO:0000256" key="8">
    <source>
        <dbReference type="ARBA" id="ARBA00022989"/>
    </source>
</evidence>
<keyword evidence="9" id="KW-0175">Coiled coil</keyword>
<keyword evidence="4 11" id="KW-0812">Transmembrane</keyword>
<keyword evidence="8 11" id="KW-1133">Transmembrane helix</keyword>
<evidence type="ECO:0000259" key="14">
    <source>
        <dbReference type="Pfam" id="PF18035"/>
    </source>
</evidence>
<keyword evidence="5 11" id="KW-0256">Endoplasmic reticulum</keyword>
<feature type="region of interest" description="Disordered" evidence="12">
    <location>
        <begin position="154"/>
        <end position="192"/>
    </location>
</feature>
<evidence type="ECO:0000256" key="1">
    <source>
        <dbReference type="ARBA" id="ARBA00004477"/>
    </source>
</evidence>
<evidence type="ECO:0000256" key="3">
    <source>
        <dbReference type="ARBA" id="ARBA00022448"/>
    </source>
</evidence>
<dbReference type="AlphaFoldDB" id="A0A2P2HXW8"/>
<keyword evidence="7 11" id="KW-0653">Protein transport</keyword>
<evidence type="ECO:0000313" key="16">
    <source>
        <dbReference type="EMBL" id="LAC20480.1"/>
    </source>
</evidence>
<comment type="subcellular location">
    <subcellularLocation>
        <location evidence="1 11">Endoplasmic reticulum membrane</location>
        <topology evidence="1 11">Multi-pass membrane protein</topology>
    </subcellularLocation>
</comment>
<dbReference type="GO" id="GO:0005789">
    <property type="term" value="C:endoplasmic reticulum membrane"/>
    <property type="evidence" value="ECO:0007669"/>
    <property type="project" value="UniProtKB-SubCell"/>
</dbReference>
<sequence length="227" mass="25956">MSIQWTLIAGCMYTELTFTIVMLIPFISPKRWHSFFKSRFLASISNMSHIYFRIFLAVLVLCFLDAIREMRKYSGDLGDHSHGADHPQHLDVEMQQHMRLFRAQRNFYISGFSLFLWVVLQRLMTLISTLALSQAGMDAAISQAKSASKTAEQLMSQQQADGGVGKKEVENNANEMKELKQENNKMKAEKEAVLKQAESVSREYDRLMKELATVQAQLAEGESKKDH</sequence>
<evidence type="ECO:0000256" key="4">
    <source>
        <dbReference type="ARBA" id="ARBA00022692"/>
    </source>
</evidence>
<feature type="domain" description="BAP29/BAP31 transmembrane" evidence="13">
    <location>
        <begin position="1"/>
        <end position="138"/>
    </location>
</feature>
<feature type="domain" description="Bap31/Bap29 cytoplasmic coiled-coil" evidence="14">
    <location>
        <begin position="175"/>
        <end position="226"/>
    </location>
</feature>
<evidence type="ECO:0000256" key="5">
    <source>
        <dbReference type="ARBA" id="ARBA00022824"/>
    </source>
</evidence>
<proteinExistence type="evidence at transcript level"/>
<evidence type="ECO:0000259" key="13">
    <source>
        <dbReference type="Pfam" id="PF05529"/>
    </source>
</evidence>
<evidence type="ECO:0000256" key="7">
    <source>
        <dbReference type="ARBA" id="ARBA00022927"/>
    </source>
</evidence>
<evidence type="ECO:0000256" key="2">
    <source>
        <dbReference type="ARBA" id="ARBA00007956"/>
    </source>
</evidence>
<evidence type="ECO:0000256" key="9">
    <source>
        <dbReference type="ARBA" id="ARBA00023054"/>
    </source>
</evidence>
<name>A0A2P2HXW8_9CRUS</name>
<keyword evidence="3 11" id="KW-0813">Transport</keyword>
<comment type="function">
    <text evidence="11">May play a role in anterograde transport of membrane proteins from the endoplasmic reticulum to the Golgi.</text>
</comment>
<feature type="transmembrane region" description="Helical" evidence="11">
    <location>
        <begin position="107"/>
        <end position="132"/>
    </location>
</feature>
<feature type="compositionally biased region" description="Basic and acidic residues" evidence="12">
    <location>
        <begin position="164"/>
        <end position="192"/>
    </location>
</feature>
<dbReference type="GO" id="GO:0006888">
    <property type="term" value="P:endoplasmic reticulum to Golgi vesicle-mediated transport"/>
    <property type="evidence" value="ECO:0007669"/>
    <property type="project" value="UniProtKB-UniRule"/>
</dbReference>
<dbReference type="GO" id="GO:0070973">
    <property type="term" value="P:protein localization to endoplasmic reticulum exit site"/>
    <property type="evidence" value="ECO:0007669"/>
    <property type="project" value="UniProtKB-UniRule"/>
</dbReference>
<keyword evidence="6 11" id="KW-0931">ER-Golgi transport</keyword>
<dbReference type="InterPro" id="IPR008417">
    <property type="entry name" value="BAP29/BAP31"/>
</dbReference>
<dbReference type="PANTHER" id="PTHR12701">
    <property type="entry name" value="BCR-ASSOCIATED PROTEIN, BAP"/>
    <property type="match status" value="1"/>
</dbReference>
<dbReference type="EMBL" id="IACT01001118">
    <property type="protein sequence ID" value="LAC20480.1"/>
    <property type="molecule type" value="mRNA"/>
</dbReference>
<reference evidence="15" key="2">
    <citation type="journal article" date="2018" name="Biosci. Biotechnol. Biochem.">
        <title>Polysaccharide hydrolase of the hadal zone amphipods Hirondellea gigas.</title>
        <authorList>
            <person name="Kobayashi H."/>
            <person name="Nagahama T."/>
            <person name="Arai W."/>
            <person name="Sasagawa Y."/>
            <person name="Umeda M."/>
            <person name="Hayashi T."/>
            <person name="Nikaido I."/>
            <person name="Watanabe H."/>
            <person name="Oguri K."/>
            <person name="Kitazato H."/>
            <person name="Fujioka K."/>
            <person name="Kido Y."/>
            <person name="Takami H."/>
        </authorList>
    </citation>
    <scope>NUCLEOTIDE SEQUENCE</scope>
    <source>
        <tissue evidence="15">Whole body</tissue>
    </source>
</reference>